<organism evidence="7 8">
    <name type="scientific">Wohlfahrtiimonas chitiniclastica</name>
    <dbReference type="NCBI Taxonomy" id="400946"/>
    <lineage>
        <taxon>Bacteria</taxon>
        <taxon>Pseudomonadati</taxon>
        <taxon>Pseudomonadota</taxon>
        <taxon>Gammaproteobacteria</taxon>
        <taxon>Cardiobacteriales</taxon>
        <taxon>Ignatzschineriaceae</taxon>
        <taxon>Wohlfahrtiimonas</taxon>
    </lineage>
</organism>
<comment type="similarity">
    <text evidence="2 6">Belongs to the 4-toluene sulfonate uptake permease (TSUP) (TC 2.A.102) family.</text>
</comment>
<accession>A0AB35BYC8</accession>
<dbReference type="EMBL" id="JAGIBU010000003">
    <property type="protein sequence ID" value="MBS7824506.1"/>
    <property type="molecule type" value="Genomic_DNA"/>
</dbReference>
<keyword evidence="6" id="KW-1003">Cell membrane</keyword>
<dbReference type="PANTHER" id="PTHR43483:SF3">
    <property type="entry name" value="MEMBRANE TRANSPORTER PROTEIN HI_0806-RELATED"/>
    <property type="match status" value="1"/>
</dbReference>
<gene>
    <name evidence="7" type="ORF">J7561_04735</name>
</gene>
<feature type="transmembrane region" description="Helical" evidence="6">
    <location>
        <begin position="250"/>
        <end position="267"/>
    </location>
</feature>
<dbReference type="Pfam" id="PF01925">
    <property type="entry name" value="TauE"/>
    <property type="match status" value="1"/>
</dbReference>
<evidence type="ECO:0000256" key="3">
    <source>
        <dbReference type="ARBA" id="ARBA00022692"/>
    </source>
</evidence>
<keyword evidence="4 6" id="KW-1133">Transmembrane helix</keyword>
<dbReference type="PANTHER" id="PTHR43483">
    <property type="entry name" value="MEMBRANE TRANSPORTER PROTEIN HI_0806-RELATED"/>
    <property type="match status" value="1"/>
</dbReference>
<sequence length="268" mass="28789">MGIFLIFMGIGAVVGVIAGLLGVGGGSIIVPIMSYFAEQQQMDSSIIMKIALGTSFAIIIVSSAASSWSHNKRGSILWDKVPYLGIGAAIGVVLGSLVVSRLSNTFLQIVFCFFLVYTIYSMLAPKKKTDDNRPAPNHSMILFLGLGLLIGFLASFIGIAGGAIAVPLLTYLGYEMRRAIATSSTLGVILAFFGAVSYIYTGWDHPHLPEYSLGFVYLPAFFGIAIVSLLTASIGVKLSYKLPVPRIRQIFAIFLALILVRMLSAFLF</sequence>
<keyword evidence="3 6" id="KW-0812">Transmembrane</keyword>
<feature type="transmembrane region" description="Helical" evidence="6">
    <location>
        <begin position="81"/>
        <end position="99"/>
    </location>
</feature>
<feature type="transmembrane region" description="Helical" evidence="6">
    <location>
        <begin position="46"/>
        <end position="69"/>
    </location>
</feature>
<feature type="transmembrane region" description="Helical" evidence="6">
    <location>
        <begin position="143"/>
        <end position="172"/>
    </location>
</feature>
<feature type="transmembrane region" description="Helical" evidence="6">
    <location>
        <begin position="106"/>
        <end position="123"/>
    </location>
</feature>
<dbReference type="GO" id="GO:0005886">
    <property type="term" value="C:plasma membrane"/>
    <property type="evidence" value="ECO:0007669"/>
    <property type="project" value="UniProtKB-SubCell"/>
</dbReference>
<dbReference type="AlphaFoldDB" id="A0AB35BYC8"/>
<feature type="transmembrane region" description="Helical" evidence="6">
    <location>
        <begin position="184"/>
        <end position="203"/>
    </location>
</feature>
<evidence type="ECO:0000256" key="2">
    <source>
        <dbReference type="ARBA" id="ARBA00009142"/>
    </source>
</evidence>
<evidence type="ECO:0000256" key="6">
    <source>
        <dbReference type="RuleBase" id="RU363041"/>
    </source>
</evidence>
<keyword evidence="5 6" id="KW-0472">Membrane</keyword>
<name>A0AB35BYC8_9GAMM</name>
<evidence type="ECO:0000256" key="5">
    <source>
        <dbReference type="ARBA" id="ARBA00023136"/>
    </source>
</evidence>
<protein>
    <recommendedName>
        <fullName evidence="6">Probable membrane transporter protein</fullName>
    </recommendedName>
</protein>
<evidence type="ECO:0000256" key="4">
    <source>
        <dbReference type="ARBA" id="ARBA00022989"/>
    </source>
</evidence>
<evidence type="ECO:0000313" key="7">
    <source>
        <dbReference type="EMBL" id="MBS7824506.1"/>
    </source>
</evidence>
<dbReference type="RefSeq" id="WP_213403730.1">
    <property type="nucleotide sequence ID" value="NZ_JAGIBT010000003.1"/>
</dbReference>
<comment type="caution">
    <text evidence="7">The sequence shown here is derived from an EMBL/GenBank/DDBJ whole genome shotgun (WGS) entry which is preliminary data.</text>
</comment>
<dbReference type="Proteomes" id="UP000680020">
    <property type="component" value="Unassembled WGS sequence"/>
</dbReference>
<evidence type="ECO:0000256" key="1">
    <source>
        <dbReference type="ARBA" id="ARBA00004141"/>
    </source>
</evidence>
<feature type="transmembrane region" description="Helical" evidence="6">
    <location>
        <begin position="6"/>
        <end position="34"/>
    </location>
</feature>
<dbReference type="InterPro" id="IPR002781">
    <property type="entry name" value="TM_pro_TauE-like"/>
</dbReference>
<proteinExistence type="inferred from homology"/>
<feature type="transmembrane region" description="Helical" evidence="6">
    <location>
        <begin position="215"/>
        <end position="238"/>
    </location>
</feature>
<evidence type="ECO:0000313" key="8">
    <source>
        <dbReference type="Proteomes" id="UP000680020"/>
    </source>
</evidence>
<comment type="subcellular location">
    <subcellularLocation>
        <location evidence="6">Cell membrane</location>
        <topology evidence="6">Multi-pass membrane protein</topology>
    </subcellularLocation>
    <subcellularLocation>
        <location evidence="1">Membrane</location>
        <topology evidence="1">Multi-pass membrane protein</topology>
    </subcellularLocation>
</comment>
<reference evidence="7" key="1">
    <citation type="submission" date="2021-03" db="EMBL/GenBank/DDBJ databases">
        <title>Identification and antibiotic profiling of Wohlfahrtiimonas chitiniclastica, an underestimated human pathogen.</title>
        <authorList>
            <person name="Kopf A."/>
            <person name="Bunk B."/>
            <person name="Coldewey S."/>
            <person name="Gunzer F."/>
            <person name="Riedel T."/>
            <person name="Schroettner P."/>
        </authorList>
    </citation>
    <scope>NUCLEOTIDE SEQUENCE</scope>
    <source>
        <strain evidence="7">DSM 100917</strain>
    </source>
</reference>